<dbReference type="EMBL" id="CAFBND010000015">
    <property type="protein sequence ID" value="CAB4933298.1"/>
    <property type="molecule type" value="Genomic_DNA"/>
</dbReference>
<evidence type="ECO:0000256" key="1">
    <source>
        <dbReference type="ARBA" id="ARBA00004829"/>
    </source>
</evidence>
<dbReference type="InterPro" id="IPR002937">
    <property type="entry name" value="Amino_oxidase"/>
</dbReference>
<reference evidence="6" key="1">
    <citation type="submission" date="2020-05" db="EMBL/GenBank/DDBJ databases">
        <authorList>
            <person name="Chiriac C."/>
            <person name="Salcher M."/>
            <person name="Ghai R."/>
            <person name="Kavagutti S V."/>
        </authorList>
    </citation>
    <scope>NUCLEOTIDE SEQUENCE</scope>
</reference>
<gene>
    <name evidence="5" type="ORF">UFOPK3752_00575</name>
    <name evidence="6" type="ORF">UFOPK4150_02103</name>
</gene>
<evidence type="ECO:0000259" key="4">
    <source>
        <dbReference type="Pfam" id="PF01593"/>
    </source>
</evidence>
<dbReference type="EMBL" id="CAFBPU010000060">
    <property type="protein sequence ID" value="CAB5038977.1"/>
    <property type="molecule type" value="Genomic_DNA"/>
</dbReference>
<dbReference type="GO" id="GO:0016117">
    <property type="term" value="P:carotenoid biosynthetic process"/>
    <property type="evidence" value="ECO:0007669"/>
    <property type="project" value="UniProtKB-KW"/>
</dbReference>
<dbReference type="InterPro" id="IPR036188">
    <property type="entry name" value="FAD/NAD-bd_sf"/>
</dbReference>
<dbReference type="PANTHER" id="PTHR43734">
    <property type="entry name" value="PHYTOENE DESATURASE"/>
    <property type="match status" value="1"/>
</dbReference>
<comment type="pathway">
    <text evidence="1">Carotenoid biosynthesis.</text>
</comment>
<feature type="domain" description="Amine oxidase" evidence="4">
    <location>
        <begin position="11"/>
        <end position="297"/>
    </location>
</feature>
<dbReference type="SUPFAM" id="SSF51905">
    <property type="entry name" value="FAD/NAD(P)-binding domain"/>
    <property type="match status" value="1"/>
</dbReference>
<dbReference type="NCBIfam" id="TIGR02734">
    <property type="entry name" value="crtI_fam"/>
    <property type="match status" value="1"/>
</dbReference>
<sequence>MARVVVIGAGMGGMAVAARLAVKGHDVTVVEQSAVVGGKLGRYERDGFVFDTGPSLLTLPAVYRDLFNKTGGPLEESVDLVDLEPGFGYRFPDGTSVDMPGVDPGLCAAALGAALGGTAEADWRAFMRHAAHVWQVTRRPFLESPLTGVRDLLPLARNMSDVRTVAPFTSLRSIGRRYLHDPRLRMILDRYATYTGSDPRRAPAALATIPYVEQAFGAYHIAGGIRRLADALHERTIERGVRYRMSTDVAEVITNSSRVAGVRLADGEVLDADVVVANADATHLYRELLRDARGKAPLRKLGRATPSLSGFVMCLAVQGRTPGLRHHNVWFAKDYDAEFDAVFGRHARPVEDPTLYVCAPDDDAMRPDSDHESWFVLVNAPRHASTKVRGAAGGRGSMAHSTVDWTEPGLAETYSEHVIEVMASRGFDIRHRLLWKHIRTPADLERETRAPGGAIYGTSSNGVRAAFLRPSNQSPIPGLYLVGGSSHPGGGLPLVGMSAEIVAEMIGRA</sequence>
<organism evidence="6">
    <name type="scientific">freshwater metagenome</name>
    <dbReference type="NCBI Taxonomy" id="449393"/>
    <lineage>
        <taxon>unclassified sequences</taxon>
        <taxon>metagenomes</taxon>
        <taxon>ecological metagenomes</taxon>
    </lineage>
</organism>
<dbReference type="Gene3D" id="3.50.50.60">
    <property type="entry name" value="FAD/NAD(P)-binding domain"/>
    <property type="match status" value="2"/>
</dbReference>
<keyword evidence="2" id="KW-0125">Carotenoid biosynthesis</keyword>
<dbReference type="InterPro" id="IPR014105">
    <property type="entry name" value="Carotenoid/retinoid_OxRdtase"/>
</dbReference>
<dbReference type="PANTHER" id="PTHR43734:SF1">
    <property type="entry name" value="PHYTOENE DESATURASE"/>
    <property type="match status" value="1"/>
</dbReference>
<keyword evidence="3" id="KW-0560">Oxidoreductase</keyword>
<protein>
    <submittedName>
        <fullName evidence="6">Unannotated protein</fullName>
    </submittedName>
</protein>
<dbReference type="GO" id="GO:0016491">
    <property type="term" value="F:oxidoreductase activity"/>
    <property type="evidence" value="ECO:0007669"/>
    <property type="project" value="UniProtKB-KW"/>
</dbReference>
<evidence type="ECO:0000256" key="3">
    <source>
        <dbReference type="ARBA" id="ARBA00023002"/>
    </source>
</evidence>
<accession>A0A6J7SCP8</accession>
<evidence type="ECO:0000256" key="2">
    <source>
        <dbReference type="ARBA" id="ARBA00022746"/>
    </source>
</evidence>
<evidence type="ECO:0000313" key="6">
    <source>
        <dbReference type="EMBL" id="CAB5038977.1"/>
    </source>
</evidence>
<dbReference type="AlphaFoldDB" id="A0A6J7SCP8"/>
<dbReference type="Pfam" id="PF01593">
    <property type="entry name" value="Amino_oxidase"/>
    <property type="match status" value="1"/>
</dbReference>
<proteinExistence type="predicted"/>
<name>A0A6J7SCP8_9ZZZZ</name>
<evidence type="ECO:0000313" key="5">
    <source>
        <dbReference type="EMBL" id="CAB4933298.1"/>
    </source>
</evidence>